<proteinExistence type="inferred from homology"/>
<dbReference type="AlphaFoldDB" id="A0A1G9TMW1"/>
<dbReference type="RefSeq" id="WP_091770470.1">
    <property type="nucleotide sequence ID" value="NZ_FNHG01000012.1"/>
</dbReference>
<gene>
    <name evidence="4" type="ORF">SAMN04488568_11264</name>
</gene>
<dbReference type="PANTHER" id="PTHR43669">
    <property type="entry name" value="5-KETO-D-GLUCONATE 5-REDUCTASE"/>
    <property type="match status" value="1"/>
</dbReference>
<dbReference type="OrthoDB" id="210852at2"/>
<keyword evidence="5" id="KW-1185">Reference proteome</keyword>
<dbReference type="Gene3D" id="3.40.50.720">
    <property type="entry name" value="NAD(P)-binding Rossmann-like Domain"/>
    <property type="match status" value="1"/>
</dbReference>
<dbReference type="GO" id="GO:0016491">
    <property type="term" value="F:oxidoreductase activity"/>
    <property type="evidence" value="ECO:0007669"/>
    <property type="project" value="UniProtKB-KW"/>
</dbReference>
<comment type="similarity">
    <text evidence="1 3">Belongs to the short-chain dehydrogenases/reductases (SDR) family.</text>
</comment>
<accession>A0A1G9TMW1</accession>
<dbReference type="PRINTS" id="PR00081">
    <property type="entry name" value="GDHRDH"/>
</dbReference>
<evidence type="ECO:0000313" key="5">
    <source>
        <dbReference type="Proteomes" id="UP000199759"/>
    </source>
</evidence>
<dbReference type="PRINTS" id="PR00080">
    <property type="entry name" value="SDRFAMILY"/>
</dbReference>
<evidence type="ECO:0000256" key="1">
    <source>
        <dbReference type="ARBA" id="ARBA00006484"/>
    </source>
</evidence>
<dbReference type="EMBL" id="FNHG01000012">
    <property type="protein sequence ID" value="SDM49149.1"/>
    <property type="molecule type" value="Genomic_DNA"/>
</dbReference>
<dbReference type="InterPro" id="IPR002347">
    <property type="entry name" value="SDR_fam"/>
</dbReference>
<name>A0A1G9TMW1_9PROT</name>
<dbReference type="Proteomes" id="UP000199759">
    <property type="component" value="Unassembled WGS sequence"/>
</dbReference>
<dbReference type="STRING" id="144026.SAMN04488568_11264"/>
<dbReference type="SUPFAM" id="SSF51735">
    <property type="entry name" value="NAD(P)-binding Rossmann-fold domains"/>
    <property type="match status" value="1"/>
</dbReference>
<dbReference type="InterPro" id="IPR036291">
    <property type="entry name" value="NAD(P)-bd_dom_sf"/>
</dbReference>
<evidence type="ECO:0000313" key="4">
    <source>
        <dbReference type="EMBL" id="SDM49149.1"/>
    </source>
</evidence>
<dbReference type="Pfam" id="PF00106">
    <property type="entry name" value="adh_short"/>
    <property type="match status" value="1"/>
</dbReference>
<evidence type="ECO:0000256" key="3">
    <source>
        <dbReference type="RuleBase" id="RU000363"/>
    </source>
</evidence>
<protein>
    <submittedName>
        <fullName evidence="4">NADP-dependent 3-hydroxy acid dehydrogenase YdfG</fullName>
    </submittedName>
</protein>
<reference evidence="4 5" key="1">
    <citation type="submission" date="2016-10" db="EMBL/GenBank/DDBJ databases">
        <authorList>
            <person name="de Groot N.N."/>
        </authorList>
    </citation>
    <scope>NUCLEOTIDE SEQUENCE [LARGE SCALE GENOMIC DNA]</scope>
    <source>
        <strain evidence="4 5">DSM 16077</strain>
    </source>
</reference>
<sequence>MDYTGKVVAITGGARGIGLAMAQAFHDRGAKIALADLRGAEEAAKAFSGYGARVDVTKEADIAAFLIQTEERLGPVDIYVSNAGILRTDEPSWDAAGADDKAWHDSFEVNVMGAVRGARQVWPRMKPRGGGVFVLVASAAGLLAQIGASSYSASKHAAVSFAESLAVAHGDDGLQVVCVCPQAVRTDMLGGSEDGGIAGADGIVEPSAVAEAMLAAIENKHFLAFPHPKVAEYEALRATQRDRWLGGMRKFRRMMINERGRPV</sequence>
<keyword evidence="2" id="KW-0560">Oxidoreductase</keyword>
<organism evidence="4 5">
    <name type="scientific">Maricaulis salignorans</name>
    <dbReference type="NCBI Taxonomy" id="144026"/>
    <lineage>
        <taxon>Bacteria</taxon>
        <taxon>Pseudomonadati</taxon>
        <taxon>Pseudomonadota</taxon>
        <taxon>Alphaproteobacteria</taxon>
        <taxon>Maricaulales</taxon>
        <taxon>Maricaulaceae</taxon>
        <taxon>Maricaulis</taxon>
    </lineage>
</organism>
<dbReference type="PANTHER" id="PTHR43669:SF3">
    <property type="entry name" value="ALCOHOL DEHYDROGENASE, PUTATIVE (AFU_ORTHOLOGUE AFUA_3G03445)-RELATED"/>
    <property type="match status" value="1"/>
</dbReference>
<dbReference type="CDD" id="cd05233">
    <property type="entry name" value="SDR_c"/>
    <property type="match status" value="1"/>
</dbReference>
<evidence type="ECO:0000256" key="2">
    <source>
        <dbReference type="ARBA" id="ARBA00023002"/>
    </source>
</evidence>
<dbReference type="InterPro" id="IPR020904">
    <property type="entry name" value="Sc_DH/Rdtase_CS"/>
</dbReference>
<dbReference type="PROSITE" id="PS00061">
    <property type="entry name" value="ADH_SHORT"/>
    <property type="match status" value="1"/>
</dbReference>